<organism evidence="2 3">
    <name type="scientific">Candidatus Wolfebacteria bacterium GW2011_GWE2_44_13</name>
    <dbReference type="NCBI Taxonomy" id="1619017"/>
    <lineage>
        <taxon>Bacteria</taxon>
        <taxon>Candidatus Wolfeibacteriota</taxon>
    </lineage>
</organism>
<evidence type="ECO:0000259" key="1">
    <source>
        <dbReference type="PROSITE" id="PS51462"/>
    </source>
</evidence>
<dbReference type="PROSITE" id="PS51462">
    <property type="entry name" value="NUDIX"/>
    <property type="match status" value="1"/>
</dbReference>
<dbReference type="Gene3D" id="3.90.79.10">
    <property type="entry name" value="Nucleoside Triphosphate Pyrophosphohydrolase"/>
    <property type="match status" value="1"/>
</dbReference>
<protein>
    <recommendedName>
        <fullName evidence="1">Nudix hydrolase domain-containing protein</fullName>
    </recommendedName>
</protein>
<dbReference type="InterPro" id="IPR015797">
    <property type="entry name" value="NUDIX_hydrolase-like_dom_sf"/>
</dbReference>
<accession>A0A0G1HA07</accession>
<dbReference type="Proteomes" id="UP000034051">
    <property type="component" value="Unassembled WGS sequence"/>
</dbReference>
<dbReference type="SUPFAM" id="SSF55811">
    <property type="entry name" value="Nudix"/>
    <property type="match status" value="1"/>
</dbReference>
<evidence type="ECO:0000313" key="3">
    <source>
        <dbReference type="Proteomes" id="UP000034051"/>
    </source>
</evidence>
<sequence length="171" mass="19290">MKAEKISITNAKQDKLFYFVANVVVFREADGKCLILKRDEREKVHPGKYAVPGGKLEWNDLDITNPTRMNGDVIDFENSVESLLCREVFEEAGIEIEPTLSYINSVSFVRPDEIPVVLVKFAAKYKSGDVVLEKGAFTDYAWVDEQEIQAYNCIEGIADEVAKTISLFNNT</sequence>
<feature type="domain" description="Nudix hydrolase" evidence="1">
    <location>
        <begin position="16"/>
        <end position="166"/>
    </location>
</feature>
<gene>
    <name evidence="2" type="ORF">UW32_C0001G0177</name>
</gene>
<dbReference type="AlphaFoldDB" id="A0A0G1HA07"/>
<reference evidence="2 3" key="1">
    <citation type="journal article" date="2015" name="Nature">
        <title>rRNA introns, odd ribosomes, and small enigmatic genomes across a large radiation of phyla.</title>
        <authorList>
            <person name="Brown C.T."/>
            <person name="Hug L.A."/>
            <person name="Thomas B.C."/>
            <person name="Sharon I."/>
            <person name="Castelle C.J."/>
            <person name="Singh A."/>
            <person name="Wilkins M.J."/>
            <person name="Williams K.H."/>
            <person name="Banfield J.F."/>
        </authorList>
    </citation>
    <scope>NUCLEOTIDE SEQUENCE [LARGE SCALE GENOMIC DNA]</scope>
</reference>
<proteinExistence type="predicted"/>
<name>A0A0G1HA07_9BACT</name>
<evidence type="ECO:0000313" key="2">
    <source>
        <dbReference type="EMBL" id="KKT43585.1"/>
    </source>
</evidence>
<dbReference type="EMBL" id="LCHW01000001">
    <property type="protein sequence ID" value="KKT43585.1"/>
    <property type="molecule type" value="Genomic_DNA"/>
</dbReference>
<dbReference type="Pfam" id="PF00293">
    <property type="entry name" value="NUDIX"/>
    <property type="match status" value="1"/>
</dbReference>
<dbReference type="InterPro" id="IPR000086">
    <property type="entry name" value="NUDIX_hydrolase_dom"/>
</dbReference>
<comment type="caution">
    <text evidence="2">The sequence shown here is derived from an EMBL/GenBank/DDBJ whole genome shotgun (WGS) entry which is preliminary data.</text>
</comment>